<evidence type="ECO:0000256" key="1">
    <source>
        <dbReference type="PROSITE-ProRule" id="PRU00339"/>
    </source>
</evidence>
<dbReference type="SUPFAM" id="SSF48452">
    <property type="entry name" value="TPR-like"/>
    <property type="match status" value="1"/>
</dbReference>
<proteinExistence type="predicted"/>
<accession>A0A9D1V4P4</accession>
<dbReference type="AlphaFoldDB" id="A0A9D1V4P4"/>
<gene>
    <name evidence="2" type="ORF">H9865_08115</name>
</gene>
<dbReference type="Gene3D" id="1.25.40.10">
    <property type="entry name" value="Tetratricopeptide repeat domain"/>
    <property type="match status" value="1"/>
</dbReference>
<reference evidence="2" key="1">
    <citation type="journal article" date="2021" name="PeerJ">
        <title>Extensive microbial diversity within the chicken gut microbiome revealed by metagenomics and culture.</title>
        <authorList>
            <person name="Gilroy R."/>
            <person name="Ravi A."/>
            <person name="Getino M."/>
            <person name="Pursley I."/>
            <person name="Horton D.L."/>
            <person name="Alikhan N.F."/>
            <person name="Baker D."/>
            <person name="Gharbi K."/>
            <person name="Hall N."/>
            <person name="Watson M."/>
            <person name="Adriaenssens E.M."/>
            <person name="Foster-Nyarko E."/>
            <person name="Jarju S."/>
            <person name="Secka A."/>
            <person name="Antonio M."/>
            <person name="Oren A."/>
            <person name="Chaudhuri R.R."/>
            <person name="La Ragione R."/>
            <person name="Hildebrand F."/>
            <person name="Pallen M.J."/>
        </authorList>
    </citation>
    <scope>NUCLEOTIDE SEQUENCE</scope>
    <source>
        <strain evidence="2">2239</strain>
    </source>
</reference>
<evidence type="ECO:0008006" key="4">
    <source>
        <dbReference type="Google" id="ProtNLM"/>
    </source>
</evidence>
<protein>
    <recommendedName>
        <fullName evidence="4">Tetratricopeptide repeat protein</fullName>
    </recommendedName>
</protein>
<organism evidence="2 3">
    <name type="scientific">Candidatus Allofournierella pullicola</name>
    <dbReference type="NCBI Taxonomy" id="2838596"/>
    <lineage>
        <taxon>Bacteria</taxon>
        <taxon>Bacillati</taxon>
        <taxon>Bacillota</taxon>
        <taxon>Clostridia</taxon>
        <taxon>Eubacteriales</taxon>
        <taxon>Oscillospiraceae</taxon>
        <taxon>Allofournierella</taxon>
    </lineage>
</organism>
<keyword evidence="1" id="KW-0802">TPR repeat</keyword>
<dbReference type="InterPro" id="IPR011990">
    <property type="entry name" value="TPR-like_helical_dom_sf"/>
</dbReference>
<evidence type="ECO:0000313" key="3">
    <source>
        <dbReference type="Proteomes" id="UP000824193"/>
    </source>
</evidence>
<reference evidence="2" key="2">
    <citation type="submission" date="2021-04" db="EMBL/GenBank/DDBJ databases">
        <authorList>
            <person name="Gilroy R."/>
        </authorList>
    </citation>
    <scope>NUCLEOTIDE SEQUENCE</scope>
    <source>
        <strain evidence="2">2239</strain>
    </source>
</reference>
<dbReference type="InterPro" id="IPR019734">
    <property type="entry name" value="TPR_rpt"/>
</dbReference>
<dbReference type="EMBL" id="DXFW01000023">
    <property type="protein sequence ID" value="HIX06047.1"/>
    <property type="molecule type" value="Genomic_DNA"/>
</dbReference>
<dbReference type="PROSITE" id="PS50005">
    <property type="entry name" value="TPR"/>
    <property type="match status" value="1"/>
</dbReference>
<evidence type="ECO:0000313" key="2">
    <source>
        <dbReference type="EMBL" id="HIX06047.1"/>
    </source>
</evidence>
<name>A0A9D1V4P4_9FIRM</name>
<comment type="caution">
    <text evidence="2">The sequence shown here is derived from an EMBL/GenBank/DDBJ whole genome shotgun (WGS) entry which is preliminary data.</text>
</comment>
<feature type="repeat" description="TPR" evidence="1">
    <location>
        <begin position="84"/>
        <end position="117"/>
    </location>
</feature>
<sequence>MLFGKKSGLAPEERRQRVQAIEGLINADRDDEAFRLTQALEKEDADAAGLAMAYFYTMGENVREDYTAAARSAQRYLRLEPEDALAWNRLGSAYMLLGDFDQAGPALEKGYQLGNIEAGTLLANVCKIQADKLRGGAAGTLNAASFGRANGQAMTLYTKVILLGETIGAAHPGMMNDADWQGYGRAFDMMYALALGGETRSFRVTGNAFSTYASVAKAFEAGRGDGAGQGVWLAAAVRGCALMEAAGYKAMAEYFRASLCLNVVDFSKSGKMLANAKWHLDRAAELNGTLTAEQRAEYPNDFADYRQQYQQYLRRYGKAMEAQLKAGQLPDLAGEYPAGTAPAPQSCALFMKDIEALQSGAPLPGAPKKKGFFGLFG</sequence>
<dbReference type="Proteomes" id="UP000824193">
    <property type="component" value="Unassembled WGS sequence"/>
</dbReference>